<evidence type="ECO:0000313" key="2">
    <source>
        <dbReference type="Proteomes" id="UP000317835"/>
    </source>
</evidence>
<dbReference type="Proteomes" id="UP000317835">
    <property type="component" value="Chromosome"/>
</dbReference>
<dbReference type="EMBL" id="CP036426">
    <property type="protein sequence ID" value="QDV35989.1"/>
    <property type="molecule type" value="Genomic_DNA"/>
</dbReference>
<keyword evidence="2" id="KW-1185">Reference proteome</keyword>
<organism evidence="1 2">
    <name type="scientific">Tautonia plasticadhaerens</name>
    <dbReference type="NCBI Taxonomy" id="2527974"/>
    <lineage>
        <taxon>Bacteria</taxon>
        <taxon>Pseudomonadati</taxon>
        <taxon>Planctomycetota</taxon>
        <taxon>Planctomycetia</taxon>
        <taxon>Isosphaerales</taxon>
        <taxon>Isosphaeraceae</taxon>
        <taxon>Tautonia</taxon>
    </lineage>
</organism>
<accession>A0A518H573</accession>
<proteinExistence type="predicted"/>
<protein>
    <submittedName>
        <fullName evidence="1">Uncharacterized protein</fullName>
    </submittedName>
</protein>
<dbReference type="KEGG" id="tpla:ElP_38990"/>
<gene>
    <name evidence="1" type="ORF">ElP_38990</name>
</gene>
<dbReference type="AlphaFoldDB" id="A0A518H573"/>
<evidence type="ECO:0000313" key="1">
    <source>
        <dbReference type="EMBL" id="QDV35989.1"/>
    </source>
</evidence>
<name>A0A518H573_9BACT</name>
<reference evidence="1 2" key="1">
    <citation type="submission" date="2019-02" db="EMBL/GenBank/DDBJ databases">
        <title>Deep-cultivation of Planctomycetes and their phenomic and genomic characterization uncovers novel biology.</title>
        <authorList>
            <person name="Wiegand S."/>
            <person name="Jogler M."/>
            <person name="Boedeker C."/>
            <person name="Pinto D."/>
            <person name="Vollmers J."/>
            <person name="Rivas-Marin E."/>
            <person name="Kohn T."/>
            <person name="Peeters S.H."/>
            <person name="Heuer A."/>
            <person name="Rast P."/>
            <person name="Oberbeckmann S."/>
            <person name="Bunk B."/>
            <person name="Jeske O."/>
            <person name="Meyerdierks A."/>
            <person name="Storesund J.E."/>
            <person name="Kallscheuer N."/>
            <person name="Luecker S."/>
            <person name="Lage O.M."/>
            <person name="Pohl T."/>
            <person name="Merkel B.J."/>
            <person name="Hornburger P."/>
            <person name="Mueller R.-W."/>
            <person name="Bruemmer F."/>
            <person name="Labrenz M."/>
            <person name="Spormann A.M."/>
            <person name="Op den Camp H."/>
            <person name="Overmann J."/>
            <person name="Amann R."/>
            <person name="Jetten M.S.M."/>
            <person name="Mascher T."/>
            <person name="Medema M.H."/>
            <person name="Devos D.P."/>
            <person name="Kaster A.-K."/>
            <person name="Ovreas L."/>
            <person name="Rohde M."/>
            <person name="Galperin M.Y."/>
            <person name="Jogler C."/>
        </authorList>
    </citation>
    <scope>NUCLEOTIDE SEQUENCE [LARGE SCALE GENOMIC DNA]</scope>
    <source>
        <strain evidence="1 2">ElP</strain>
    </source>
</reference>
<sequence>MSLGPIGFLADHDLNDRIVDGVLRRDSSIPFFRARELGLAGRPDDEVLDEAGRSSLVVVSHDVNTMTAAALGRVSSGRGHSGLILVAQRLALRIVIDELVLIWSATDVAEWRDRIEFLPL</sequence>